<comment type="subcellular location">
    <subcellularLocation>
        <location evidence="1">Cell outer membrane</location>
    </subcellularLocation>
</comment>
<dbReference type="OrthoDB" id="625727at2"/>
<dbReference type="PROSITE" id="PS51257">
    <property type="entry name" value="PROKAR_LIPOPROTEIN"/>
    <property type="match status" value="1"/>
</dbReference>
<evidence type="ECO:0000256" key="5">
    <source>
        <dbReference type="ARBA" id="ARBA00023237"/>
    </source>
</evidence>
<proteinExistence type="inferred from homology"/>
<comment type="caution">
    <text evidence="8">The sequence shown here is derived from an EMBL/GenBank/DDBJ whole genome shotgun (WGS) entry which is preliminary data.</text>
</comment>
<name>A0A4Q7MZ36_9BACT</name>
<dbReference type="InterPro" id="IPR012944">
    <property type="entry name" value="SusD_RagB_dom"/>
</dbReference>
<dbReference type="CDD" id="cd08977">
    <property type="entry name" value="SusD"/>
    <property type="match status" value="1"/>
</dbReference>
<dbReference type="Pfam" id="PF14322">
    <property type="entry name" value="SusD-like_3"/>
    <property type="match status" value="1"/>
</dbReference>
<keyword evidence="9" id="KW-1185">Reference proteome</keyword>
<keyword evidence="5" id="KW-0998">Cell outer membrane</keyword>
<dbReference type="Pfam" id="PF07980">
    <property type="entry name" value="SusD_RagB"/>
    <property type="match status" value="1"/>
</dbReference>
<reference evidence="8 9" key="1">
    <citation type="submission" date="2019-02" db="EMBL/GenBank/DDBJ databases">
        <title>Genomic Encyclopedia of Type Strains, Phase IV (KMG-IV): sequencing the most valuable type-strain genomes for metagenomic binning, comparative biology and taxonomic classification.</title>
        <authorList>
            <person name="Goeker M."/>
        </authorList>
    </citation>
    <scope>NUCLEOTIDE SEQUENCE [LARGE SCALE GENOMIC DNA]</scope>
    <source>
        <strain evidence="8 9">DSM 18116</strain>
    </source>
</reference>
<comment type="similarity">
    <text evidence="2">Belongs to the SusD family.</text>
</comment>
<evidence type="ECO:0000256" key="3">
    <source>
        <dbReference type="ARBA" id="ARBA00022729"/>
    </source>
</evidence>
<accession>A0A4Q7MZ36</accession>
<sequence>MYTIKYSHWLFVLALTALMGSCKKLVEIDAPVDTVTTSQAFAGNKEADWAVSALYSKMINGFTANLITLTAEKNFSAGLCTILGGLASDELRSQLDDETYLFFNTNKLTVFRAGASIDLWGSAYKAIFDANAIIEGIAASESEYLTDSTRRQLTGEALAIRSFAYFNLVNFFGDLPMPLTTDFNKTARLTRTPVAKVYEQILADLRQAIPLLQTDYTAGKSERVRINRWFAEALLARACLFAGDYQGAITSATNVIGQTLFYQLDDPSNAFLSTSKEAILQLKQNNISMLGNATPEGYVVAVRFRLNEQLVNSFEAGDKRKAAWIKQSDDIFLPAKYKIGSTNPYDSPLEYYVVMRLPELYLIRAEARMLLSSSNTTDAIDDLNKLRERANATLLPTDLSAEEVTAAIAKERQLELFAEWGHRWFDLKRTGKASEVLSVLSYKMPWDGDHQLLYPIPLNDIRDNNNLKQNPGYTNL</sequence>
<evidence type="ECO:0000256" key="2">
    <source>
        <dbReference type="ARBA" id="ARBA00006275"/>
    </source>
</evidence>
<keyword evidence="3" id="KW-0732">Signal</keyword>
<evidence type="ECO:0000259" key="7">
    <source>
        <dbReference type="Pfam" id="PF14322"/>
    </source>
</evidence>
<dbReference type="InterPro" id="IPR033985">
    <property type="entry name" value="SusD-like_N"/>
</dbReference>
<dbReference type="GO" id="GO:0009279">
    <property type="term" value="C:cell outer membrane"/>
    <property type="evidence" value="ECO:0007669"/>
    <property type="project" value="UniProtKB-SubCell"/>
</dbReference>
<evidence type="ECO:0000313" key="9">
    <source>
        <dbReference type="Proteomes" id="UP000293874"/>
    </source>
</evidence>
<dbReference type="SUPFAM" id="SSF48452">
    <property type="entry name" value="TPR-like"/>
    <property type="match status" value="1"/>
</dbReference>
<protein>
    <submittedName>
        <fullName evidence="8">SusD-like starch-binding protein associating with outer membrane</fullName>
    </submittedName>
</protein>
<evidence type="ECO:0000259" key="6">
    <source>
        <dbReference type="Pfam" id="PF07980"/>
    </source>
</evidence>
<dbReference type="Gene3D" id="1.25.40.390">
    <property type="match status" value="1"/>
</dbReference>
<dbReference type="Proteomes" id="UP000293874">
    <property type="component" value="Unassembled WGS sequence"/>
</dbReference>
<dbReference type="InterPro" id="IPR011990">
    <property type="entry name" value="TPR-like_helical_dom_sf"/>
</dbReference>
<feature type="domain" description="RagB/SusD" evidence="6">
    <location>
        <begin position="350"/>
        <end position="473"/>
    </location>
</feature>
<evidence type="ECO:0000256" key="1">
    <source>
        <dbReference type="ARBA" id="ARBA00004442"/>
    </source>
</evidence>
<keyword evidence="4" id="KW-0472">Membrane</keyword>
<dbReference type="AlphaFoldDB" id="A0A4Q7MZ36"/>
<organism evidence="8 9">
    <name type="scientific">Pseudobacter ginsenosidimutans</name>
    <dbReference type="NCBI Taxonomy" id="661488"/>
    <lineage>
        <taxon>Bacteria</taxon>
        <taxon>Pseudomonadati</taxon>
        <taxon>Bacteroidota</taxon>
        <taxon>Chitinophagia</taxon>
        <taxon>Chitinophagales</taxon>
        <taxon>Chitinophagaceae</taxon>
        <taxon>Pseudobacter</taxon>
    </lineage>
</organism>
<dbReference type="RefSeq" id="WP_130538981.1">
    <property type="nucleotide sequence ID" value="NZ_CP042431.1"/>
</dbReference>
<gene>
    <name evidence="8" type="ORF">EV199_0369</name>
</gene>
<evidence type="ECO:0000256" key="4">
    <source>
        <dbReference type="ARBA" id="ARBA00023136"/>
    </source>
</evidence>
<feature type="domain" description="SusD-like N-terminal" evidence="7">
    <location>
        <begin position="106"/>
        <end position="239"/>
    </location>
</feature>
<evidence type="ECO:0000313" key="8">
    <source>
        <dbReference type="EMBL" id="RZS74521.1"/>
    </source>
</evidence>
<dbReference type="EMBL" id="SGXA01000001">
    <property type="protein sequence ID" value="RZS74521.1"/>
    <property type="molecule type" value="Genomic_DNA"/>
</dbReference>